<dbReference type="GO" id="GO:0004601">
    <property type="term" value="F:peroxidase activity"/>
    <property type="evidence" value="ECO:0007669"/>
    <property type="project" value="InterPro"/>
</dbReference>
<dbReference type="PANTHER" id="PTHR42830">
    <property type="entry name" value="OSMOTICALLY INDUCIBLE FAMILY PROTEIN"/>
    <property type="match status" value="1"/>
</dbReference>
<dbReference type="Gene3D" id="3.30.300.20">
    <property type="match status" value="1"/>
</dbReference>
<dbReference type="Pfam" id="PF02566">
    <property type="entry name" value="OsmC"/>
    <property type="match status" value="1"/>
</dbReference>
<protein>
    <submittedName>
        <fullName evidence="2">OsmC family peroxiredoxin</fullName>
    </submittedName>
</protein>
<dbReference type="InterPro" id="IPR036102">
    <property type="entry name" value="OsmC/Ohrsf"/>
</dbReference>
<dbReference type="AlphaFoldDB" id="A0A1Z3N9M0"/>
<dbReference type="NCBIfam" id="TIGR03562">
    <property type="entry name" value="osmo_induc_OsmC"/>
    <property type="match status" value="1"/>
</dbReference>
<dbReference type="PANTHER" id="PTHR42830:SF1">
    <property type="entry name" value="OSMOTICALLY INDUCIBLE FAMILY PROTEIN"/>
    <property type="match status" value="1"/>
</dbReference>
<dbReference type="InterPro" id="IPR015946">
    <property type="entry name" value="KH_dom-like_a/b"/>
</dbReference>
<gene>
    <name evidence="2" type="ORF">B9G79_11590</name>
</gene>
<dbReference type="OrthoDB" id="5293393at2"/>
<proteinExistence type="predicted"/>
<dbReference type="InterPro" id="IPR052707">
    <property type="entry name" value="OsmC_Ohr_Peroxiredoxin"/>
</dbReference>
<sequence length="150" mass="15926">MQRKGSAHWQGNLQQGRGELSTESGALKNLPYSFSDRFESGTGTNPEELIGAAHAGCFSMALSGALAKKGFNAESLDVSATVTLEKSGDGFSITSSKLKLRALVPGIDRKLFESIAQDAKSNCPVSKVLNAEISLEIDFHELRSPSATAH</sequence>
<dbReference type="InterPro" id="IPR003718">
    <property type="entry name" value="OsmC/Ohr_fam"/>
</dbReference>
<organism evidence="2 3">
    <name type="scientific">Bdellovibrio bacteriovorus</name>
    <dbReference type="NCBI Taxonomy" id="959"/>
    <lineage>
        <taxon>Bacteria</taxon>
        <taxon>Pseudomonadati</taxon>
        <taxon>Bdellovibrionota</taxon>
        <taxon>Bdellovibrionia</taxon>
        <taxon>Bdellovibrionales</taxon>
        <taxon>Pseudobdellovibrionaceae</taxon>
        <taxon>Bdellovibrio</taxon>
    </lineage>
</organism>
<accession>A0A1Z3N9M0</accession>
<dbReference type="EMBL" id="CP020946">
    <property type="protein sequence ID" value="ASD64162.1"/>
    <property type="molecule type" value="Genomic_DNA"/>
</dbReference>
<dbReference type="RefSeq" id="WP_088565642.1">
    <property type="nucleotide sequence ID" value="NZ_CP020946.1"/>
</dbReference>
<reference evidence="2 3" key="1">
    <citation type="submission" date="2017-04" db="EMBL/GenBank/DDBJ databases">
        <title>Whole genome sequence of Bdellovibrio bacteriovorus strain SSB218315.</title>
        <authorList>
            <person name="Oyedara O."/>
            <person name="Rodriguez-Perez M.A."/>
        </authorList>
    </citation>
    <scope>NUCLEOTIDE SEQUENCE [LARGE SCALE GENOMIC DNA]</scope>
    <source>
        <strain evidence="2 3">SSB218315</strain>
    </source>
</reference>
<name>A0A1Z3N9M0_BDEBC</name>
<dbReference type="Proteomes" id="UP000197003">
    <property type="component" value="Chromosome"/>
</dbReference>
<evidence type="ECO:0000313" key="2">
    <source>
        <dbReference type="EMBL" id="ASD64162.1"/>
    </source>
</evidence>
<dbReference type="InterPro" id="IPR019904">
    <property type="entry name" value="Peroxiredoxin_OsmC"/>
</dbReference>
<evidence type="ECO:0000256" key="1">
    <source>
        <dbReference type="SAM" id="MobiDB-lite"/>
    </source>
</evidence>
<dbReference type="SUPFAM" id="SSF82784">
    <property type="entry name" value="OsmC-like"/>
    <property type="match status" value="1"/>
</dbReference>
<evidence type="ECO:0000313" key="3">
    <source>
        <dbReference type="Proteomes" id="UP000197003"/>
    </source>
</evidence>
<feature type="region of interest" description="Disordered" evidence="1">
    <location>
        <begin position="1"/>
        <end position="20"/>
    </location>
</feature>
<dbReference type="GO" id="GO:0006979">
    <property type="term" value="P:response to oxidative stress"/>
    <property type="evidence" value="ECO:0007669"/>
    <property type="project" value="InterPro"/>
</dbReference>